<name>A0A3A9KB83_9BACI</name>
<dbReference type="GO" id="GO:0016020">
    <property type="term" value="C:membrane"/>
    <property type="evidence" value="ECO:0007669"/>
    <property type="project" value="UniProtKB-SubCell"/>
</dbReference>
<gene>
    <name evidence="9" type="ORF">CR203_03690</name>
</gene>
<dbReference type="Proteomes" id="UP000281498">
    <property type="component" value="Unassembled WGS sequence"/>
</dbReference>
<feature type="transmembrane region" description="Helical" evidence="7">
    <location>
        <begin position="289"/>
        <end position="312"/>
    </location>
</feature>
<feature type="transmembrane region" description="Helical" evidence="7">
    <location>
        <begin position="213"/>
        <end position="232"/>
    </location>
</feature>
<feature type="transmembrane region" description="Helical" evidence="7">
    <location>
        <begin position="52"/>
        <end position="70"/>
    </location>
</feature>
<feature type="transmembrane region" description="Helical" evidence="7">
    <location>
        <begin position="332"/>
        <end position="365"/>
    </location>
</feature>
<dbReference type="PANTHER" id="PTHR42751">
    <property type="entry name" value="SODIUM/HYDROGEN EXCHANGER FAMILY/TRKA DOMAIN PROTEIN"/>
    <property type="match status" value="1"/>
</dbReference>
<dbReference type="OrthoDB" id="9781411at2"/>
<dbReference type="InterPro" id="IPR006153">
    <property type="entry name" value="Cation/H_exchanger_TM"/>
</dbReference>
<comment type="similarity">
    <text evidence="2">Belongs to the monovalent cation:proton antiporter 2 (CPA2) transporter (TC 2.A.37) family.</text>
</comment>
<reference evidence="9 10" key="1">
    <citation type="submission" date="2017-10" db="EMBL/GenBank/DDBJ databases">
        <title>Bacillus sp. nov., a halophilic bacterium isolated from a Keqin Lake.</title>
        <authorList>
            <person name="Wang H."/>
        </authorList>
    </citation>
    <scope>NUCLEOTIDE SEQUENCE [LARGE SCALE GENOMIC DNA]</scope>
    <source>
        <strain evidence="9 10">KCTC 13187</strain>
    </source>
</reference>
<evidence type="ECO:0000256" key="5">
    <source>
        <dbReference type="ARBA" id="ARBA00022989"/>
    </source>
</evidence>
<keyword evidence="5 7" id="KW-1133">Transmembrane helix</keyword>
<sequence length="386" mass="41601">MELPIVLTAGIVLLLLFCVGFIGIKIKIPGVILYILLGIVIGGLFTDNHLLYIAGEIGIILLFFMLGMEFPVKRLIQVAKKIAPAGFLDVLLSLGVTTAICLLFGLDWITAFLIGGIAYATSSSITAKMLESSKRMANPESEYMLGILIFEDLVAPIVVAILVGLTAGDGVTGLDFSIIVLKIVLLTVFAVLLGTKVFSKLNRFCDKYVTEDVFILFIVGIALSYGGLALYLDLSEVLGAFLAGIILAETKRTEPIDQLLLPIRDLLLPLFFLYFGTSIVFGEIPMLPLLIIVFVWSIIAKIIIGIVGGKWFGLSKKVSLRAGLSMTSRGEFSVIIASLATAPIALFSSIFILASATVGIVLFVYAPKITNKIYPKKIKVKETAAT</sequence>
<organism evidence="9 10">
    <name type="scientific">Salipaludibacillus neizhouensis</name>
    <dbReference type="NCBI Taxonomy" id="885475"/>
    <lineage>
        <taxon>Bacteria</taxon>
        <taxon>Bacillati</taxon>
        <taxon>Bacillota</taxon>
        <taxon>Bacilli</taxon>
        <taxon>Bacillales</taxon>
        <taxon>Bacillaceae</taxon>
    </lineage>
</organism>
<keyword evidence="3" id="KW-0813">Transport</keyword>
<evidence type="ECO:0000256" key="4">
    <source>
        <dbReference type="ARBA" id="ARBA00022692"/>
    </source>
</evidence>
<dbReference type="PANTHER" id="PTHR42751:SF3">
    <property type="entry name" value="SODIUM_GLUTAMATE SYMPORTER"/>
    <property type="match status" value="1"/>
</dbReference>
<evidence type="ECO:0000256" key="6">
    <source>
        <dbReference type="ARBA" id="ARBA00023136"/>
    </source>
</evidence>
<evidence type="ECO:0000256" key="7">
    <source>
        <dbReference type="SAM" id="Phobius"/>
    </source>
</evidence>
<keyword evidence="10" id="KW-1185">Reference proteome</keyword>
<feature type="transmembrane region" description="Helical" evidence="7">
    <location>
        <begin position="143"/>
        <end position="167"/>
    </location>
</feature>
<dbReference type="Gene3D" id="1.20.1530.20">
    <property type="match status" value="1"/>
</dbReference>
<proteinExistence type="inferred from homology"/>
<feature type="transmembrane region" description="Helical" evidence="7">
    <location>
        <begin position="6"/>
        <end position="24"/>
    </location>
</feature>
<evidence type="ECO:0000256" key="1">
    <source>
        <dbReference type="ARBA" id="ARBA00004141"/>
    </source>
</evidence>
<comment type="caution">
    <text evidence="9">The sequence shown here is derived from an EMBL/GenBank/DDBJ whole genome shotgun (WGS) entry which is preliminary data.</text>
</comment>
<evidence type="ECO:0000256" key="2">
    <source>
        <dbReference type="ARBA" id="ARBA00005551"/>
    </source>
</evidence>
<evidence type="ECO:0000313" key="10">
    <source>
        <dbReference type="Proteomes" id="UP000281498"/>
    </source>
</evidence>
<protein>
    <submittedName>
        <fullName evidence="9">Sodium:proton exchanger</fullName>
    </submittedName>
</protein>
<dbReference type="AlphaFoldDB" id="A0A3A9KB83"/>
<feature type="transmembrane region" description="Helical" evidence="7">
    <location>
        <begin position="82"/>
        <end position="105"/>
    </location>
</feature>
<feature type="transmembrane region" description="Helical" evidence="7">
    <location>
        <begin position="31"/>
        <end position="46"/>
    </location>
</feature>
<dbReference type="Pfam" id="PF00999">
    <property type="entry name" value="Na_H_Exchanger"/>
    <property type="match status" value="1"/>
</dbReference>
<keyword evidence="6 7" id="KW-0472">Membrane</keyword>
<keyword evidence="4 7" id="KW-0812">Transmembrane</keyword>
<evidence type="ECO:0000259" key="8">
    <source>
        <dbReference type="Pfam" id="PF00999"/>
    </source>
</evidence>
<accession>A0A3A9KB83</accession>
<feature type="domain" description="Cation/H+ exchanger transmembrane" evidence="8">
    <location>
        <begin position="14"/>
        <end position="353"/>
    </location>
</feature>
<evidence type="ECO:0000256" key="3">
    <source>
        <dbReference type="ARBA" id="ARBA00022448"/>
    </source>
</evidence>
<feature type="transmembrane region" description="Helical" evidence="7">
    <location>
        <begin position="173"/>
        <end position="193"/>
    </location>
</feature>
<dbReference type="GO" id="GO:0015297">
    <property type="term" value="F:antiporter activity"/>
    <property type="evidence" value="ECO:0007669"/>
    <property type="project" value="InterPro"/>
</dbReference>
<dbReference type="EMBL" id="PDOE01000001">
    <property type="protein sequence ID" value="RKL69409.1"/>
    <property type="molecule type" value="Genomic_DNA"/>
</dbReference>
<evidence type="ECO:0000313" key="9">
    <source>
        <dbReference type="EMBL" id="RKL69409.1"/>
    </source>
</evidence>
<dbReference type="GO" id="GO:1902600">
    <property type="term" value="P:proton transmembrane transport"/>
    <property type="evidence" value="ECO:0007669"/>
    <property type="project" value="InterPro"/>
</dbReference>
<feature type="transmembrane region" description="Helical" evidence="7">
    <location>
        <begin position="266"/>
        <end position="282"/>
    </location>
</feature>
<feature type="transmembrane region" description="Helical" evidence="7">
    <location>
        <begin position="111"/>
        <end position="131"/>
    </location>
</feature>
<comment type="subcellular location">
    <subcellularLocation>
        <location evidence="1">Membrane</location>
        <topology evidence="1">Multi-pass membrane protein</topology>
    </subcellularLocation>
</comment>
<dbReference type="InterPro" id="IPR038770">
    <property type="entry name" value="Na+/solute_symporter_sf"/>
</dbReference>